<gene>
    <name evidence="1" type="ORF">RND71_008370</name>
</gene>
<proteinExistence type="predicted"/>
<evidence type="ECO:0000313" key="2">
    <source>
        <dbReference type="Proteomes" id="UP001291623"/>
    </source>
</evidence>
<evidence type="ECO:0000313" key="1">
    <source>
        <dbReference type="EMBL" id="KAK4372986.1"/>
    </source>
</evidence>
<name>A0AAE1VQN8_9SOLA</name>
<dbReference type="EMBL" id="JAVYJV010000004">
    <property type="protein sequence ID" value="KAK4372986.1"/>
    <property type="molecule type" value="Genomic_DNA"/>
</dbReference>
<protein>
    <submittedName>
        <fullName evidence="1">Uncharacterized protein</fullName>
    </submittedName>
</protein>
<accession>A0AAE1VQN8</accession>
<dbReference type="Proteomes" id="UP001291623">
    <property type="component" value="Unassembled WGS sequence"/>
</dbReference>
<reference evidence="1" key="1">
    <citation type="submission" date="2023-12" db="EMBL/GenBank/DDBJ databases">
        <title>Genome assembly of Anisodus tanguticus.</title>
        <authorList>
            <person name="Wang Y.-J."/>
        </authorList>
    </citation>
    <scope>NUCLEOTIDE SEQUENCE</scope>
    <source>
        <strain evidence="1">KB-2021</strain>
        <tissue evidence="1">Leaf</tissue>
    </source>
</reference>
<sequence>MDLRLMGIDAPLFHTLQHIMDTAGDDSDKPCCFVVRLLPAVQSKIEPTTTQYIACKRGCPTAKNKAVMAIKGGH</sequence>
<dbReference type="AlphaFoldDB" id="A0AAE1VQN8"/>
<keyword evidence="2" id="KW-1185">Reference proteome</keyword>
<organism evidence="1 2">
    <name type="scientific">Anisodus tanguticus</name>
    <dbReference type="NCBI Taxonomy" id="243964"/>
    <lineage>
        <taxon>Eukaryota</taxon>
        <taxon>Viridiplantae</taxon>
        <taxon>Streptophyta</taxon>
        <taxon>Embryophyta</taxon>
        <taxon>Tracheophyta</taxon>
        <taxon>Spermatophyta</taxon>
        <taxon>Magnoliopsida</taxon>
        <taxon>eudicotyledons</taxon>
        <taxon>Gunneridae</taxon>
        <taxon>Pentapetalae</taxon>
        <taxon>asterids</taxon>
        <taxon>lamiids</taxon>
        <taxon>Solanales</taxon>
        <taxon>Solanaceae</taxon>
        <taxon>Solanoideae</taxon>
        <taxon>Hyoscyameae</taxon>
        <taxon>Anisodus</taxon>
    </lineage>
</organism>
<comment type="caution">
    <text evidence="1">The sequence shown here is derived from an EMBL/GenBank/DDBJ whole genome shotgun (WGS) entry which is preliminary data.</text>
</comment>